<keyword evidence="3 10" id="KW-0690">Ribosome biogenesis</keyword>
<keyword evidence="5 10" id="KW-0808">Transferase</keyword>
<dbReference type="GO" id="GO:0005737">
    <property type="term" value="C:cytoplasm"/>
    <property type="evidence" value="ECO:0007669"/>
    <property type="project" value="UniProtKB-SubCell"/>
</dbReference>
<feature type="binding site" evidence="10">
    <location>
        <position position="22"/>
    </location>
    <ligand>
        <name>ATP</name>
        <dbReference type="ChEBI" id="CHEBI:30616"/>
    </ligand>
</feature>
<keyword evidence="4 10" id="KW-0698">rRNA processing</keyword>
<dbReference type="AlphaFoldDB" id="A0A162QRD2"/>
<keyword evidence="8 10" id="KW-0067">ATP-binding</keyword>
<comment type="catalytic activity">
    <reaction evidence="1 10">
        <text>AMP + ATP = 2 ADP</text>
        <dbReference type="Rhea" id="RHEA:12973"/>
        <dbReference type="ChEBI" id="CHEBI:30616"/>
        <dbReference type="ChEBI" id="CHEBI:456215"/>
        <dbReference type="ChEBI" id="CHEBI:456216"/>
        <dbReference type="EC" id="2.7.4.3"/>
    </reaction>
</comment>
<dbReference type="Proteomes" id="UP000076858">
    <property type="component" value="Unassembled WGS sequence"/>
</dbReference>
<organism evidence="11 12">
    <name type="scientific">Daphnia magna</name>
    <dbReference type="NCBI Taxonomy" id="35525"/>
    <lineage>
        <taxon>Eukaryota</taxon>
        <taxon>Metazoa</taxon>
        <taxon>Ecdysozoa</taxon>
        <taxon>Arthropoda</taxon>
        <taxon>Crustacea</taxon>
        <taxon>Branchiopoda</taxon>
        <taxon>Diplostraca</taxon>
        <taxon>Cladocera</taxon>
        <taxon>Anomopoda</taxon>
        <taxon>Daphniidae</taxon>
        <taxon>Daphnia</taxon>
    </lineage>
</organism>
<dbReference type="EMBL" id="LRGB01000311">
    <property type="protein sequence ID" value="KZS19889.1"/>
    <property type="molecule type" value="Genomic_DNA"/>
</dbReference>
<dbReference type="GO" id="GO:0005634">
    <property type="term" value="C:nucleus"/>
    <property type="evidence" value="ECO:0007669"/>
    <property type="project" value="UniProtKB-SubCell"/>
</dbReference>
<feature type="binding site" evidence="10">
    <location>
        <position position="20"/>
    </location>
    <ligand>
        <name>ATP</name>
        <dbReference type="ChEBI" id="CHEBI:30616"/>
    </ligand>
</feature>
<comment type="similarity">
    <text evidence="10">Belongs to the adenylate kinase family. AK6 subfamily.</text>
</comment>
<keyword evidence="6 10" id="KW-0547">Nucleotide-binding</keyword>
<proteinExistence type="inferred from homology"/>
<dbReference type="HAMAP" id="MF_00039">
    <property type="entry name" value="Adenylate_kinase_AK6"/>
    <property type="match status" value="1"/>
</dbReference>
<gene>
    <name evidence="11" type="ORF">APZ42_013670</name>
</gene>
<evidence type="ECO:0000256" key="7">
    <source>
        <dbReference type="ARBA" id="ARBA00022777"/>
    </source>
</evidence>
<protein>
    <recommendedName>
        <fullName evidence="10">Adenylate kinase isoenzyme 6 homolog</fullName>
        <shortName evidence="10">AK6</shortName>
        <ecNumber evidence="10">2.7.4.3</ecNumber>
    </recommendedName>
    <alternativeName>
        <fullName evidence="10">Dual activity adenylate kinase/ATPase</fullName>
        <shortName evidence="10">AK/ATPase</shortName>
    </alternativeName>
</protein>
<comment type="subunit">
    <text evidence="10">Monomer and homodimer. Interacts with small ribosomal subunit protein uS11. Not a structural component of 43S pre-ribosomes, but transiently interacts with them by binding to uS11.</text>
</comment>
<accession>A0A162QRD2</accession>
<dbReference type="EC" id="2.7.4.3" evidence="10"/>
<dbReference type="InterPro" id="IPR027417">
    <property type="entry name" value="P-loop_NTPase"/>
</dbReference>
<feature type="binding site" evidence="10">
    <location>
        <position position="17"/>
    </location>
    <ligand>
        <name>ATP</name>
        <dbReference type="ChEBI" id="CHEBI:30616"/>
    </ligand>
</feature>
<dbReference type="GO" id="GO:0016887">
    <property type="term" value="F:ATP hydrolysis activity"/>
    <property type="evidence" value="ECO:0007669"/>
    <property type="project" value="UniProtKB-UniRule"/>
</dbReference>
<evidence type="ECO:0000256" key="2">
    <source>
        <dbReference type="ARBA" id="ARBA00022490"/>
    </source>
</evidence>
<dbReference type="InterPro" id="IPR020618">
    <property type="entry name" value="Adenyl_kinase_AK6"/>
</dbReference>
<comment type="catalytic activity">
    <reaction evidence="10">
        <text>ATP + H2O = ADP + phosphate + H(+)</text>
        <dbReference type="Rhea" id="RHEA:13065"/>
        <dbReference type="ChEBI" id="CHEBI:15377"/>
        <dbReference type="ChEBI" id="CHEBI:15378"/>
        <dbReference type="ChEBI" id="CHEBI:30616"/>
        <dbReference type="ChEBI" id="CHEBI:43474"/>
        <dbReference type="ChEBI" id="CHEBI:456216"/>
    </reaction>
</comment>
<reference evidence="11 12" key="1">
    <citation type="submission" date="2016-03" db="EMBL/GenBank/DDBJ databases">
        <title>EvidentialGene: Evidence-directed Construction of Genes on Genomes.</title>
        <authorList>
            <person name="Gilbert D.G."/>
            <person name="Choi J.-H."/>
            <person name="Mockaitis K."/>
            <person name="Colbourne J."/>
            <person name="Pfrender M."/>
        </authorList>
    </citation>
    <scope>NUCLEOTIDE SEQUENCE [LARGE SCALE GENOMIC DNA]</scope>
    <source>
        <strain evidence="11 12">Xinb3</strain>
        <tissue evidence="11">Complete organism</tissue>
    </source>
</reference>
<evidence type="ECO:0000256" key="4">
    <source>
        <dbReference type="ARBA" id="ARBA00022552"/>
    </source>
</evidence>
<dbReference type="GO" id="GO:0004017">
    <property type="term" value="F:AMP kinase activity"/>
    <property type="evidence" value="ECO:0007669"/>
    <property type="project" value="UniProtKB-UniRule"/>
</dbReference>
<comment type="caution">
    <text evidence="10">Lacks conserved residue(s) required for the propagation of feature annotation.</text>
</comment>
<dbReference type="SUPFAM" id="SSF52540">
    <property type="entry name" value="P-loop containing nucleoside triphosphate hydrolases"/>
    <property type="match status" value="1"/>
</dbReference>
<name>A0A162QRD2_9CRUS</name>
<dbReference type="PANTHER" id="PTHR12595:SF0">
    <property type="entry name" value="ADENYLATE KINASE ISOENZYME 6"/>
    <property type="match status" value="1"/>
</dbReference>
<dbReference type="GO" id="GO:0005524">
    <property type="term" value="F:ATP binding"/>
    <property type="evidence" value="ECO:0007669"/>
    <property type="project" value="UniProtKB-KW"/>
</dbReference>
<evidence type="ECO:0000256" key="8">
    <source>
        <dbReference type="ARBA" id="ARBA00022840"/>
    </source>
</evidence>
<feature type="region of interest" description="LID" evidence="10">
    <location>
        <begin position="112"/>
        <end position="122"/>
    </location>
</feature>
<feature type="region of interest" description="NMPbind" evidence="10">
    <location>
        <begin position="37"/>
        <end position="60"/>
    </location>
</feature>
<keyword evidence="7 10" id="KW-0418">Kinase</keyword>
<evidence type="ECO:0000256" key="10">
    <source>
        <dbReference type="HAMAP-Rule" id="MF_03173"/>
    </source>
</evidence>
<dbReference type="OrthoDB" id="10251185at2759"/>
<dbReference type="Pfam" id="PF13238">
    <property type="entry name" value="AAA_18"/>
    <property type="match status" value="1"/>
</dbReference>
<evidence type="ECO:0000256" key="5">
    <source>
        <dbReference type="ARBA" id="ARBA00022679"/>
    </source>
</evidence>
<dbReference type="FunFam" id="3.40.50.300:FF:000372">
    <property type="entry name" value="Adenylate kinase isoenzyme 6 homolog"/>
    <property type="match status" value="1"/>
</dbReference>
<feature type="binding site" evidence="10">
    <location>
        <position position="19"/>
    </location>
    <ligand>
        <name>ATP</name>
        <dbReference type="ChEBI" id="CHEBI:30616"/>
    </ligand>
</feature>
<evidence type="ECO:0000256" key="6">
    <source>
        <dbReference type="ARBA" id="ARBA00022741"/>
    </source>
</evidence>
<evidence type="ECO:0000313" key="12">
    <source>
        <dbReference type="Proteomes" id="UP000076858"/>
    </source>
</evidence>
<feature type="binding site" evidence="10">
    <location>
        <position position="113"/>
    </location>
    <ligand>
        <name>ATP</name>
        <dbReference type="ChEBI" id="CHEBI:30616"/>
    </ligand>
</feature>
<evidence type="ECO:0000256" key="9">
    <source>
        <dbReference type="ARBA" id="ARBA00023242"/>
    </source>
</evidence>
<keyword evidence="2 10" id="KW-0963">Cytoplasm</keyword>
<dbReference type="STRING" id="35525.A0A162QRD2"/>
<comment type="subcellular location">
    <subcellularLocation>
        <location evidence="10">Cytoplasm</location>
    </subcellularLocation>
    <subcellularLocation>
        <location evidence="10">Nucleus</location>
    </subcellularLocation>
</comment>
<evidence type="ECO:0000313" key="11">
    <source>
        <dbReference type="EMBL" id="KZS19889.1"/>
    </source>
</evidence>
<evidence type="ECO:0000256" key="3">
    <source>
        <dbReference type="ARBA" id="ARBA00022517"/>
    </source>
</evidence>
<dbReference type="GO" id="GO:0042274">
    <property type="term" value="P:ribosomal small subunit biogenesis"/>
    <property type="evidence" value="ECO:0007669"/>
    <property type="project" value="UniProtKB-UniRule"/>
</dbReference>
<dbReference type="Gene3D" id="3.40.50.300">
    <property type="entry name" value="P-loop containing nucleotide triphosphate hydrolases"/>
    <property type="match status" value="1"/>
</dbReference>
<sequence>MAESRSLPNILITGTPGVGKSTLCQQLAERTNFQWLEVGKLAKENNCYEEFDEVYHCPVLHEDKILDLMEDQMTDGGIIVDYHGCDFFPERWFDIVFVLRTNNTALFDRLSKRGYSGKKLEDNIQCEIFGTILEEAIDSYKKDSVFELSSNNADEMDENVEQIVQWIEQWKQNKM</sequence>
<comment type="function">
    <text evidence="10">Broad-specificity nucleoside monophosphate (NMP) kinase that catalyzes the reversible transfer of the terminal phosphate group between nucleoside triphosphates and monophosphates. Has also ATPase activity. Involved in the late cytoplasmic maturation steps of the 40S ribosomal particles, specifically 18S rRNA maturation. While NMP activity is not required for ribosome maturation, ATPase activity is. Associates transiently with small ribosomal subunit protein uS11. ATP hydrolysis breaks the interaction with uS11. May temporarily remove uS11 from the ribosome to enable a conformational change of the ribosomal RNA that is needed for the final maturation step of the small ribosomal subunit. Its NMP activity may have a role in nuclear energy homeostasis.</text>
</comment>
<comment type="caution">
    <text evidence="11">The sequence shown here is derived from an EMBL/GenBank/DDBJ whole genome shotgun (WGS) entry which is preliminary data.</text>
</comment>
<dbReference type="GO" id="GO:0006364">
    <property type="term" value="P:rRNA processing"/>
    <property type="evidence" value="ECO:0007669"/>
    <property type="project" value="UniProtKB-KW"/>
</dbReference>
<dbReference type="PANTHER" id="PTHR12595">
    <property type="entry name" value="POS9-ACTIVATING FACTOR FAP7-RELATED"/>
    <property type="match status" value="1"/>
</dbReference>
<feature type="binding site" evidence="10">
    <location>
        <position position="21"/>
    </location>
    <ligand>
        <name>ATP</name>
        <dbReference type="ChEBI" id="CHEBI:30616"/>
    </ligand>
</feature>
<evidence type="ECO:0000256" key="1">
    <source>
        <dbReference type="ARBA" id="ARBA00000582"/>
    </source>
</evidence>
<keyword evidence="9 10" id="KW-0539">Nucleus</keyword>
<keyword evidence="12" id="KW-1185">Reference proteome</keyword>